<sequence>MTIALDTTIPCVKFAALYQNPLLEDEAGRESAAERRQRAALTARAAALCAGCPFREQCLTDAVVGHDVAGFVAGTTEPQRREIRARLGVTVAPVDNDTYAGVNSGRSFNQEEIARLRTANPTQPLSSIAARLGCSVSTVKRHLRKANAMSKAPKPVRPMPPTKAQVMQVAAEVVAPEPTGSVAA</sequence>
<dbReference type="PROSITE" id="PS51674">
    <property type="entry name" value="4FE4S_WBL"/>
    <property type="match status" value="1"/>
</dbReference>
<name>A0A3P1WRG2_9ACTN</name>
<dbReference type="Proteomes" id="UP000280935">
    <property type="component" value="Unassembled WGS sequence"/>
</dbReference>
<feature type="domain" description="4Fe-4S Wbl-type" evidence="1">
    <location>
        <begin position="10"/>
        <end position="82"/>
    </location>
</feature>
<proteinExistence type="predicted"/>
<dbReference type="AlphaFoldDB" id="A0A3P1WRG2"/>
<protein>
    <submittedName>
        <fullName evidence="2">Helix-turn-helix domain-containing protein</fullName>
    </submittedName>
</protein>
<dbReference type="OrthoDB" id="3744914at2"/>
<evidence type="ECO:0000313" key="3">
    <source>
        <dbReference type="Proteomes" id="UP000280935"/>
    </source>
</evidence>
<dbReference type="InterPro" id="IPR034768">
    <property type="entry name" value="4FE4S_WBL"/>
</dbReference>
<gene>
    <name evidence="2" type="ORF">EII35_09425</name>
</gene>
<accession>A0A3P1WRG2</accession>
<dbReference type="Pfam" id="PF02467">
    <property type="entry name" value="Whib"/>
    <property type="match status" value="1"/>
</dbReference>
<comment type="caution">
    <text evidence="2">The sequence shown here is derived from an EMBL/GenBank/DDBJ whole genome shotgun (WGS) entry which is preliminary data.</text>
</comment>
<reference evidence="2 3" key="1">
    <citation type="submission" date="2018-11" db="EMBL/GenBank/DDBJ databases">
        <title>Genomes From Bacteria Associated with the Canine Oral Cavity: a Test Case for Automated Genome-Based Taxonomic Assignment.</title>
        <authorList>
            <person name="Coil D.A."/>
            <person name="Jospin G."/>
            <person name="Darling A.E."/>
            <person name="Wallis C."/>
            <person name="Davis I.J."/>
            <person name="Harris S."/>
            <person name="Eisen J.A."/>
            <person name="Holcombe L.J."/>
            <person name="O'Flynn C."/>
        </authorList>
    </citation>
    <scope>NUCLEOTIDE SEQUENCE [LARGE SCALE GENOMIC DNA]</scope>
    <source>
        <strain evidence="2 3">OH2822_COT-296</strain>
    </source>
</reference>
<dbReference type="EMBL" id="RQYT01000021">
    <property type="protein sequence ID" value="RRD49194.1"/>
    <property type="molecule type" value="Genomic_DNA"/>
</dbReference>
<evidence type="ECO:0000259" key="1">
    <source>
        <dbReference type="PROSITE" id="PS51674"/>
    </source>
</evidence>
<evidence type="ECO:0000313" key="2">
    <source>
        <dbReference type="EMBL" id="RRD49194.1"/>
    </source>
</evidence>
<organism evidence="2 3">
    <name type="scientific">Arachnia propionica</name>
    <dbReference type="NCBI Taxonomy" id="1750"/>
    <lineage>
        <taxon>Bacteria</taxon>
        <taxon>Bacillati</taxon>
        <taxon>Actinomycetota</taxon>
        <taxon>Actinomycetes</taxon>
        <taxon>Propionibacteriales</taxon>
        <taxon>Propionibacteriaceae</taxon>
        <taxon>Arachnia</taxon>
    </lineage>
</organism>
<dbReference type="RefSeq" id="WP_125228221.1">
    <property type="nucleotide sequence ID" value="NZ_RQYT01000021.1"/>
</dbReference>